<evidence type="ECO:0000313" key="9">
    <source>
        <dbReference type="Proteomes" id="UP000460221"/>
    </source>
</evidence>
<keyword evidence="3" id="KW-0731">Sigma factor</keyword>
<dbReference type="InterPro" id="IPR014284">
    <property type="entry name" value="RNA_pol_sigma-70_dom"/>
</dbReference>
<name>A0A7K1FHF6_9ACTN</name>
<dbReference type="Proteomes" id="UP000460221">
    <property type="component" value="Unassembled WGS sequence"/>
</dbReference>
<dbReference type="InterPro" id="IPR039425">
    <property type="entry name" value="RNA_pol_sigma-70-like"/>
</dbReference>
<keyword evidence="9" id="KW-1185">Reference proteome</keyword>
<dbReference type="EMBL" id="WLYK01000001">
    <property type="protein sequence ID" value="MTD13552.1"/>
    <property type="molecule type" value="Genomic_DNA"/>
</dbReference>
<sequence>MSTTTSSSSAPQYRPVDVMVREFPTWRPGNAGCHVFLRRASVSVRGRNRHRPVGVEGGAVVAADEPVVDLPSPVGAVPLLSIEDLHHDHFTPLVRMAALMTNDRQVAEDAVQDAFAGLIAHLDEVAPDRRLAYLRRSVTNGATSALRRRRTRRLFRAPAAGSHPAAEDEVLAAEGFGEVLGAIRELPVRQRQILVLRYYVGLSLADTAESLGTTSAAVATAARRALLAVQKILQIGDSDGT</sequence>
<dbReference type="InterPro" id="IPR036388">
    <property type="entry name" value="WH-like_DNA-bd_sf"/>
</dbReference>
<evidence type="ECO:0000256" key="5">
    <source>
        <dbReference type="ARBA" id="ARBA00023163"/>
    </source>
</evidence>
<evidence type="ECO:0000313" key="8">
    <source>
        <dbReference type="EMBL" id="MTD13552.1"/>
    </source>
</evidence>
<accession>A0A7K1FHF6</accession>
<dbReference type="InterPro" id="IPR013324">
    <property type="entry name" value="RNA_pol_sigma_r3/r4-like"/>
</dbReference>
<gene>
    <name evidence="8" type="ORF">GIS00_06285</name>
</gene>
<dbReference type="Gene3D" id="1.10.1740.10">
    <property type="match status" value="1"/>
</dbReference>
<dbReference type="PANTHER" id="PTHR43133">
    <property type="entry name" value="RNA POLYMERASE ECF-TYPE SIGMA FACTO"/>
    <property type="match status" value="1"/>
</dbReference>
<evidence type="ECO:0000259" key="6">
    <source>
        <dbReference type="Pfam" id="PF04542"/>
    </source>
</evidence>
<feature type="domain" description="RNA polymerase sigma factor 70 region 4 type 2" evidence="7">
    <location>
        <begin position="178"/>
        <end position="227"/>
    </location>
</feature>
<evidence type="ECO:0000259" key="7">
    <source>
        <dbReference type="Pfam" id="PF08281"/>
    </source>
</evidence>
<dbReference type="InterPro" id="IPR007627">
    <property type="entry name" value="RNA_pol_sigma70_r2"/>
</dbReference>
<feature type="domain" description="RNA polymerase sigma-70 region 2" evidence="6">
    <location>
        <begin position="89"/>
        <end position="150"/>
    </location>
</feature>
<dbReference type="AlphaFoldDB" id="A0A7K1FHF6"/>
<proteinExistence type="inferred from homology"/>
<comment type="caution">
    <text evidence="8">The sequence shown here is derived from an EMBL/GenBank/DDBJ whole genome shotgun (WGS) entry which is preliminary data.</text>
</comment>
<dbReference type="SUPFAM" id="SSF88946">
    <property type="entry name" value="Sigma2 domain of RNA polymerase sigma factors"/>
    <property type="match status" value="1"/>
</dbReference>
<evidence type="ECO:0000256" key="4">
    <source>
        <dbReference type="ARBA" id="ARBA00023125"/>
    </source>
</evidence>
<dbReference type="Gene3D" id="1.10.10.10">
    <property type="entry name" value="Winged helix-like DNA-binding domain superfamily/Winged helix DNA-binding domain"/>
    <property type="match status" value="1"/>
</dbReference>
<dbReference type="InterPro" id="IPR013249">
    <property type="entry name" value="RNA_pol_sigma70_r4_t2"/>
</dbReference>
<evidence type="ECO:0000256" key="3">
    <source>
        <dbReference type="ARBA" id="ARBA00023082"/>
    </source>
</evidence>
<dbReference type="GO" id="GO:0016987">
    <property type="term" value="F:sigma factor activity"/>
    <property type="evidence" value="ECO:0007669"/>
    <property type="project" value="UniProtKB-KW"/>
</dbReference>
<dbReference type="Pfam" id="PF04542">
    <property type="entry name" value="Sigma70_r2"/>
    <property type="match status" value="1"/>
</dbReference>
<dbReference type="GO" id="GO:0003677">
    <property type="term" value="F:DNA binding"/>
    <property type="evidence" value="ECO:0007669"/>
    <property type="project" value="UniProtKB-KW"/>
</dbReference>
<keyword evidence="2" id="KW-0805">Transcription regulation</keyword>
<comment type="similarity">
    <text evidence="1">Belongs to the sigma-70 factor family. ECF subfamily.</text>
</comment>
<reference evidence="8 9" key="1">
    <citation type="submission" date="2019-11" db="EMBL/GenBank/DDBJ databases">
        <authorList>
            <person name="Jiang L.-Q."/>
        </authorList>
    </citation>
    <scope>NUCLEOTIDE SEQUENCE [LARGE SCALE GENOMIC DNA]</scope>
    <source>
        <strain evidence="8 9">YIM 132087</strain>
    </source>
</reference>
<evidence type="ECO:0000256" key="2">
    <source>
        <dbReference type="ARBA" id="ARBA00023015"/>
    </source>
</evidence>
<dbReference type="InterPro" id="IPR013325">
    <property type="entry name" value="RNA_pol_sigma_r2"/>
</dbReference>
<evidence type="ECO:0000256" key="1">
    <source>
        <dbReference type="ARBA" id="ARBA00010641"/>
    </source>
</evidence>
<keyword evidence="5" id="KW-0804">Transcription</keyword>
<dbReference type="NCBIfam" id="TIGR02937">
    <property type="entry name" value="sigma70-ECF"/>
    <property type="match status" value="1"/>
</dbReference>
<dbReference type="GO" id="GO:0006352">
    <property type="term" value="P:DNA-templated transcription initiation"/>
    <property type="evidence" value="ECO:0007669"/>
    <property type="project" value="InterPro"/>
</dbReference>
<protein>
    <submittedName>
        <fullName evidence="8">Sigma-70 family RNA polymerase sigma factor</fullName>
    </submittedName>
</protein>
<dbReference type="Pfam" id="PF08281">
    <property type="entry name" value="Sigma70_r4_2"/>
    <property type="match status" value="1"/>
</dbReference>
<dbReference type="SUPFAM" id="SSF88659">
    <property type="entry name" value="Sigma3 and sigma4 domains of RNA polymerase sigma factors"/>
    <property type="match status" value="1"/>
</dbReference>
<dbReference type="PANTHER" id="PTHR43133:SF50">
    <property type="entry name" value="ECF RNA POLYMERASE SIGMA FACTOR SIGM"/>
    <property type="match status" value="1"/>
</dbReference>
<keyword evidence="4" id="KW-0238">DNA-binding</keyword>
<organism evidence="8 9">
    <name type="scientific">Nakamurella alba</name>
    <dbReference type="NCBI Taxonomy" id="2665158"/>
    <lineage>
        <taxon>Bacteria</taxon>
        <taxon>Bacillati</taxon>
        <taxon>Actinomycetota</taxon>
        <taxon>Actinomycetes</taxon>
        <taxon>Nakamurellales</taxon>
        <taxon>Nakamurellaceae</taxon>
        <taxon>Nakamurella</taxon>
    </lineage>
</organism>